<dbReference type="SUPFAM" id="SSF53649">
    <property type="entry name" value="Alkaline phosphatase-like"/>
    <property type="match status" value="1"/>
</dbReference>
<reference evidence="8 9" key="1">
    <citation type="submission" date="2018-09" db="EMBL/GenBank/DDBJ databases">
        <authorList>
            <person name="Le Fleche-Mateos A."/>
        </authorList>
    </citation>
    <scope>NUCLEOTIDE SEQUENCE [LARGE SCALE GENOMIC DNA]</scope>
    <source>
        <strain evidence="8 9">DSM 30078</strain>
    </source>
</reference>
<dbReference type="InterPro" id="IPR050448">
    <property type="entry name" value="OpgB/LTA_synthase_biosynth"/>
</dbReference>
<evidence type="ECO:0000256" key="5">
    <source>
        <dbReference type="ARBA" id="ARBA00023136"/>
    </source>
</evidence>
<feature type="transmembrane region" description="Helical" evidence="6">
    <location>
        <begin position="104"/>
        <end position="123"/>
    </location>
</feature>
<dbReference type="PANTHER" id="PTHR47371:SF3">
    <property type="entry name" value="PHOSPHOGLYCEROL TRANSFERASE I"/>
    <property type="match status" value="1"/>
</dbReference>
<evidence type="ECO:0000313" key="9">
    <source>
        <dbReference type="Proteomes" id="UP000284119"/>
    </source>
</evidence>
<feature type="transmembrane region" description="Helical" evidence="6">
    <location>
        <begin position="132"/>
        <end position="151"/>
    </location>
</feature>
<evidence type="ECO:0000259" key="7">
    <source>
        <dbReference type="Pfam" id="PF00884"/>
    </source>
</evidence>
<evidence type="ECO:0000256" key="4">
    <source>
        <dbReference type="ARBA" id="ARBA00022989"/>
    </source>
</evidence>
<dbReference type="RefSeq" id="WP_112164386.1">
    <property type="nucleotide sequence ID" value="NZ_JYDE01000004.1"/>
</dbReference>
<dbReference type="InterPro" id="IPR017850">
    <property type="entry name" value="Alkaline_phosphatase_core_sf"/>
</dbReference>
<proteinExistence type="predicted"/>
<feature type="transmembrane region" description="Helical" evidence="6">
    <location>
        <begin position="35"/>
        <end position="53"/>
    </location>
</feature>
<evidence type="ECO:0000256" key="6">
    <source>
        <dbReference type="SAM" id="Phobius"/>
    </source>
</evidence>
<dbReference type="Pfam" id="PF00884">
    <property type="entry name" value="Sulfatase"/>
    <property type="match status" value="1"/>
</dbReference>
<keyword evidence="4 6" id="KW-1133">Transmembrane helix</keyword>
<feature type="transmembrane region" description="Helical" evidence="6">
    <location>
        <begin position="12"/>
        <end position="29"/>
    </location>
</feature>
<protein>
    <submittedName>
        <fullName evidence="8">LTA synthase family protein</fullName>
    </submittedName>
</protein>
<organism evidence="8 9">
    <name type="scientific">Rahnella inusitata</name>
    <dbReference type="NCBI Taxonomy" id="58169"/>
    <lineage>
        <taxon>Bacteria</taxon>
        <taxon>Pseudomonadati</taxon>
        <taxon>Pseudomonadota</taxon>
        <taxon>Gammaproteobacteria</taxon>
        <taxon>Enterobacterales</taxon>
        <taxon>Yersiniaceae</taxon>
        <taxon>Rahnella</taxon>
    </lineage>
</organism>
<dbReference type="InterPro" id="IPR000917">
    <property type="entry name" value="Sulfatase_N"/>
</dbReference>
<gene>
    <name evidence="8" type="ORF">D5396_05330</name>
</gene>
<keyword evidence="9" id="KW-1185">Reference proteome</keyword>
<evidence type="ECO:0000313" key="8">
    <source>
        <dbReference type="EMBL" id="RJT14886.1"/>
    </source>
</evidence>
<comment type="caution">
    <text evidence="8">The sequence shown here is derived from an EMBL/GenBank/DDBJ whole genome shotgun (WGS) entry which is preliminary data.</text>
</comment>
<evidence type="ECO:0000256" key="2">
    <source>
        <dbReference type="ARBA" id="ARBA00022475"/>
    </source>
</evidence>
<name>A0ABX9P4I0_9GAMM</name>
<evidence type="ECO:0000256" key="1">
    <source>
        <dbReference type="ARBA" id="ARBA00004651"/>
    </source>
</evidence>
<feature type="transmembrane region" description="Helical" evidence="6">
    <location>
        <begin position="62"/>
        <end position="84"/>
    </location>
</feature>
<feature type="domain" description="Sulfatase N-terminal" evidence="7">
    <location>
        <begin position="196"/>
        <end position="478"/>
    </location>
</feature>
<dbReference type="CDD" id="cd16015">
    <property type="entry name" value="LTA_synthase"/>
    <property type="match status" value="1"/>
</dbReference>
<dbReference type="Proteomes" id="UP000284119">
    <property type="component" value="Unassembled WGS sequence"/>
</dbReference>
<keyword evidence="5 6" id="KW-0472">Membrane</keyword>
<dbReference type="Gene3D" id="3.40.720.10">
    <property type="entry name" value="Alkaline Phosphatase, subunit A"/>
    <property type="match status" value="1"/>
</dbReference>
<dbReference type="EMBL" id="RAHG01000002">
    <property type="protein sequence ID" value="RJT14886.1"/>
    <property type="molecule type" value="Genomic_DNA"/>
</dbReference>
<comment type="subcellular location">
    <subcellularLocation>
        <location evidence="1">Cell membrane</location>
        <topology evidence="1">Multi-pass membrane protein</topology>
    </subcellularLocation>
</comment>
<sequence>MNYFKRECVPFIFPLLPVLALTISLLIFHSTNFELSFIIFLEITFFYFSIILLKDGFIRSSLWVLYCVVVAIQISSIINTGGYIIPLTLSNLSEFRAVGHSVQFQVGAIVLLYILATVPLFFLRGGLSFRRWYFCVFVFIFTPGPIHKFIFSGYEYYKQLTYKPNYNYPEVAKKYLKFDVYNRSDLSSFFPKGKPKNVIVIFTEGMSSKVIDKENGLGLNVTPNIDSYYKEGLVFENYFNHTAATFRGLRGQLSSAYQYKDGVDSKGEGFFQIKSEKISEIYDHRLISLPEILNANGFSTYFIASTETKSNLNALVSSMPFKKVYGMEDFDWHINDRMSDKKIFSALKTVVSAQSLKPFFIGMYSSGTHHGMDSPDEKYQKGTNPFYNKFYNYDFQLGEFVSWFKKSQYFDDTVLIITADHSTFPVPEFKKSFNTSTDFFVDTIPLVMIGGGIVPKIVNATGKNSLSLAPTILQILNINNSPNYFLGCSLFDLKCSSKFSNLSVIGDSYYRINLSSDSHYRADQIDSVPDVADFYNVSG</sequence>
<evidence type="ECO:0000256" key="3">
    <source>
        <dbReference type="ARBA" id="ARBA00022692"/>
    </source>
</evidence>
<keyword evidence="2" id="KW-1003">Cell membrane</keyword>
<accession>A0ABX9P4I0</accession>
<dbReference type="PANTHER" id="PTHR47371">
    <property type="entry name" value="LIPOTEICHOIC ACID SYNTHASE"/>
    <property type="match status" value="1"/>
</dbReference>
<keyword evidence="3 6" id="KW-0812">Transmembrane</keyword>